<proteinExistence type="predicted"/>
<dbReference type="EMBL" id="JARQWQ010000032">
    <property type="protein sequence ID" value="KAK2561481.1"/>
    <property type="molecule type" value="Genomic_DNA"/>
</dbReference>
<protein>
    <submittedName>
        <fullName evidence="1">Uncharacterized protein</fullName>
    </submittedName>
</protein>
<keyword evidence="2" id="KW-1185">Reference proteome</keyword>
<reference evidence="1" key="2">
    <citation type="journal article" date="2023" name="Science">
        <title>Genomic signatures of disease resistance in endangered staghorn corals.</title>
        <authorList>
            <person name="Vollmer S.V."/>
            <person name="Selwyn J.D."/>
            <person name="Despard B.A."/>
            <person name="Roesel C.L."/>
        </authorList>
    </citation>
    <scope>NUCLEOTIDE SEQUENCE</scope>
    <source>
        <strain evidence="1">K2</strain>
    </source>
</reference>
<comment type="caution">
    <text evidence="1">The sequence shown here is derived from an EMBL/GenBank/DDBJ whole genome shotgun (WGS) entry which is preliminary data.</text>
</comment>
<dbReference type="AlphaFoldDB" id="A0AAD9V510"/>
<name>A0AAD9V510_ACRCE</name>
<evidence type="ECO:0000313" key="1">
    <source>
        <dbReference type="EMBL" id="KAK2561481.1"/>
    </source>
</evidence>
<gene>
    <name evidence="1" type="ORF">P5673_015451</name>
</gene>
<reference evidence="1" key="1">
    <citation type="journal article" date="2023" name="G3 (Bethesda)">
        <title>Whole genome assembly and annotation of the endangered Caribbean coral Acropora cervicornis.</title>
        <authorList>
            <person name="Selwyn J.D."/>
            <person name="Vollmer S.V."/>
        </authorList>
    </citation>
    <scope>NUCLEOTIDE SEQUENCE</scope>
    <source>
        <strain evidence="1">K2</strain>
    </source>
</reference>
<dbReference type="Proteomes" id="UP001249851">
    <property type="component" value="Unassembled WGS sequence"/>
</dbReference>
<evidence type="ECO:0000313" key="2">
    <source>
        <dbReference type="Proteomes" id="UP001249851"/>
    </source>
</evidence>
<sequence length="80" mass="8843">MALVQLGNLRGLELPCSDQPSKIEQSQTRVMPDSLPSKAGFKGIKFCTCHLPQGYFKHLLVASRKHPQTIIINEKGRGVV</sequence>
<accession>A0AAD9V510</accession>
<organism evidence="1 2">
    <name type="scientific">Acropora cervicornis</name>
    <name type="common">Staghorn coral</name>
    <dbReference type="NCBI Taxonomy" id="6130"/>
    <lineage>
        <taxon>Eukaryota</taxon>
        <taxon>Metazoa</taxon>
        <taxon>Cnidaria</taxon>
        <taxon>Anthozoa</taxon>
        <taxon>Hexacorallia</taxon>
        <taxon>Scleractinia</taxon>
        <taxon>Astrocoeniina</taxon>
        <taxon>Acroporidae</taxon>
        <taxon>Acropora</taxon>
    </lineage>
</organism>